<comment type="subcellular location">
    <subcellularLocation>
        <location evidence="1">Secreted</location>
    </subcellularLocation>
</comment>
<feature type="non-terminal residue" evidence="5">
    <location>
        <position position="396"/>
    </location>
</feature>
<sequence>TVMIVNRNGIVFSGSSQVNTRNLVAAAAAISDSQFTSNGLYGANGTTPSFTDANGKLIVEAGAQISTAQPASVTQGGGYVLLLGSEVSNAGQISTRRGQTELAAGDSFIIRKGVGTDGNTASTTRGNEVSPQFINGSSAGQVVNSGLIVAREGDITLAGRDVQQSGVAIATTTVNTRGTIHLLNSASDTQGSVTLGQNAITAVAIEDDGSTTALNSQRDALIADSAVQDGLRTASSSGLFDNLSKLSDRRDQSRVEIVSGGNVDFQGNSLTLATGGQIAVSATKRSFAASGSMLDVSGAVGVNLSMDSNNIKVNVQGNELRDAPLNRDGGSLLNSNVWLDTRQLIYVPAGTGGYASDRWYTAGGLLEVGGYLGNQGHRIGEWAAQGGTVTLGGAEV</sequence>
<keyword evidence="2" id="KW-0964">Secreted</keyword>
<comment type="caution">
    <text evidence="5">The sequence shown here is derived from an EMBL/GenBank/DDBJ whole genome shotgun (WGS) entry which is preliminary data.</text>
</comment>
<keyword evidence="3" id="KW-0732">Signal</keyword>
<evidence type="ECO:0000256" key="1">
    <source>
        <dbReference type="ARBA" id="ARBA00004613"/>
    </source>
</evidence>
<feature type="domain" description="Filamentous haemagglutinin FhaB/tRNA nuclease CdiA-like TPS" evidence="4">
    <location>
        <begin position="2"/>
        <end position="185"/>
    </location>
</feature>
<proteinExistence type="predicted"/>
<dbReference type="Gene3D" id="2.160.20.10">
    <property type="entry name" value="Single-stranded right-handed beta-helix, Pectin lyase-like"/>
    <property type="match status" value="1"/>
</dbReference>
<evidence type="ECO:0000256" key="2">
    <source>
        <dbReference type="ARBA" id="ARBA00022525"/>
    </source>
</evidence>
<name>A0ABW8F5L7_9BURK</name>
<evidence type="ECO:0000313" key="6">
    <source>
        <dbReference type="Proteomes" id="UP001617427"/>
    </source>
</evidence>
<evidence type="ECO:0000256" key="3">
    <source>
        <dbReference type="ARBA" id="ARBA00022729"/>
    </source>
</evidence>
<dbReference type="InterPro" id="IPR012334">
    <property type="entry name" value="Pectin_lyas_fold"/>
</dbReference>
<dbReference type="Proteomes" id="UP001617427">
    <property type="component" value="Unassembled WGS sequence"/>
</dbReference>
<accession>A0ABW8F5L7</accession>
<dbReference type="EMBL" id="JBIUZV010000031">
    <property type="protein sequence ID" value="MFJ3048592.1"/>
    <property type="molecule type" value="Genomic_DNA"/>
</dbReference>
<reference evidence="5 6" key="1">
    <citation type="submission" date="2024-10" db="EMBL/GenBank/DDBJ databases">
        <title>The Natural Products Discovery Center: Release of the First 8490 Sequenced Strains for Exploring Actinobacteria Biosynthetic Diversity.</title>
        <authorList>
            <person name="Kalkreuter E."/>
            <person name="Kautsar S.A."/>
            <person name="Yang D."/>
            <person name="Bader C.D."/>
            <person name="Teijaro C.N."/>
            <person name="Fluegel L."/>
            <person name="Davis C.M."/>
            <person name="Simpson J.R."/>
            <person name="Lauterbach L."/>
            <person name="Steele A.D."/>
            <person name="Gui C."/>
            <person name="Meng S."/>
            <person name="Li G."/>
            <person name="Viehrig K."/>
            <person name="Ye F."/>
            <person name="Su P."/>
            <person name="Kiefer A.F."/>
            <person name="Nichols A."/>
            <person name="Cepeda A.J."/>
            <person name="Yan W."/>
            <person name="Fan B."/>
            <person name="Jiang Y."/>
            <person name="Adhikari A."/>
            <person name="Zheng C.-J."/>
            <person name="Schuster L."/>
            <person name="Cowan T.M."/>
            <person name="Smanski M.J."/>
            <person name="Chevrette M.G."/>
            <person name="De Carvalho L.P.S."/>
            <person name="Shen B."/>
        </authorList>
    </citation>
    <scope>NUCLEOTIDE SEQUENCE [LARGE SCALE GENOMIC DNA]</scope>
    <source>
        <strain evidence="5 6">NPDC087045</strain>
    </source>
</reference>
<keyword evidence="6" id="KW-1185">Reference proteome</keyword>
<gene>
    <name evidence="5" type="ORF">ACIPEN_22415</name>
</gene>
<feature type="non-terminal residue" evidence="5">
    <location>
        <position position="1"/>
    </location>
</feature>
<dbReference type="InterPro" id="IPR050909">
    <property type="entry name" value="Bact_Autotransporter_VF"/>
</dbReference>
<protein>
    <recommendedName>
        <fullName evidence="4">Filamentous haemagglutinin FhaB/tRNA nuclease CdiA-like TPS domain-containing protein</fullName>
    </recommendedName>
</protein>
<dbReference type="RefSeq" id="WP_402703732.1">
    <property type="nucleotide sequence ID" value="NZ_JBIUZV010000031.1"/>
</dbReference>
<dbReference type="InterPro" id="IPR008638">
    <property type="entry name" value="FhaB/CdiA-like_TPS"/>
</dbReference>
<dbReference type="InterPro" id="IPR011050">
    <property type="entry name" value="Pectin_lyase_fold/virulence"/>
</dbReference>
<dbReference type="PANTHER" id="PTHR12338">
    <property type="entry name" value="AUTOTRANSPORTER"/>
    <property type="match status" value="1"/>
</dbReference>
<evidence type="ECO:0000313" key="5">
    <source>
        <dbReference type="EMBL" id="MFJ3048592.1"/>
    </source>
</evidence>
<dbReference type="PANTHER" id="PTHR12338:SF8">
    <property type="entry name" value="HEME_HEMOPEXIN-BINDING PROTEIN"/>
    <property type="match status" value="1"/>
</dbReference>
<organism evidence="5 6">
    <name type="scientific">Herbaspirillum chlorophenolicum</name>
    <dbReference type="NCBI Taxonomy" id="211589"/>
    <lineage>
        <taxon>Bacteria</taxon>
        <taxon>Pseudomonadati</taxon>
        <taxon>Pseudomonadota</taxon>
        <taxon>Betaproteobacteria</taxon>
        <taxon>Burkholderiales</taxon>
        <taxon>Oxalobacteraceae</taxon>
        <taxon>Herbaspirillum</taxon>
    </lineage>
</organism>
<evidence type="ECO:0000259" key="4">
    <source>
        <dbReference type="Pfam" id="PF05860"/>
    </source>
</evidence>
<dbReference type="Pfam" id="PF05860">
    <property type="entry name" value="TPS"/>
    <property type="match status" value="1"/>
</dbReference>
<dbReference type="SUPFAM" id="SSF51126">
    <property type="entry name" value="Pectin lyase-like"/>
    <property type="match status" value="1"/>
</dbReference>